<feature type="chain" id="PRO_5040163359" evidence="2">
    <location>
        <begin position="18"/>
        <end position="2244"/>
    </location>
</feature>
<feature type="compositionally biased region" description="Basic residues" evidence="1">
    <location>
        <begin position="2194"/>
        <end position="2206"/>
    </location>
</feature>
<evidence type="ECO:0000256" key="1">
    <source>
        <dbReference type="SAM" id="MobiDB-lite"/>
    </source>
</evidence>
<feature type="compositionally biased region" description="Basic and acidic residues" evidence="1">
    <location>
        <begin position="1432"/>
        <end position="1445"/>
    </location>
</feature>
<dbReference type="Proteomes" id="UP001152747">
    <property type="component" value="Unassembled WGS sequence"/>
</dbReference>
<feature type="region of interest" description="Disordered" evidence="1">
    <location>
        <begin position="531"/>
        <end position="550"/>
    </location>
</feature>
<feature type="compositionally biased region" description="Basic and acidic residues" evidence="1">
    <location>
        <begin position="2119"/>
        <end position="2132"/>
    </location>
</feature>
<evidence type="ECO:0000313" key="4">
    <source>
        <dbReference type="Proteomes" id="UP001152747"/>
    </source>
</evidence>
<feature type="region of interest" description="Disordered" evidence="1">
    <location>
        <begin position="272"/>
        <end position="305"/>
    </location>
</feature>
<evidence type="ECO:0000256" key="2">
    <source>
        <dbReference type="SAM" id="SignalP"/>
    </source>
</evidence>
<evidence type="ECO:0000313" key="3">
    <source>
        <dbReference type="EMBL" id="CAI5439277.1"/>
    </source>
</evidence>
<reference evidence="3" key="1">
    <citation type="submission" date="2022-11" db="EMBL/GenBank/DDBJ databases">
        <authorList>
            <person name="Kikuchi T."/>
        </authorList>
    </citation>
    <scope>NUCLEOTIDE SEQUENCE</scope>
    <source>
        <strain evidence="3">PS1010</strain>
    </source>
</reference>
<feature type="compositionally biased region" description="Basic and acidic residues" evidence="1">
    <location>
        <begin position="1480"/>
        <end position="1490"/>
    </location>
</feature>
<feature type="signal peptide" evidence="2">
    <location>
        <begin position="1"/>
        <end position="17"/>
    </location>
</feature>
<feature type="compositionally biased region" description="Basic residues" evidence="1">
    <location>
        <begin position="2108"/>
        <end position="2118"/>
    </location>
</feature>
<feature type="compositionally biased region" description="Basic and acidic residues" evidence="1">
    <location>
        <begin position="994"/>
        <end position="1004"/>
    </location>
</feature>
<feature type="compositionally biased region" description="Polar residues" evidence="1">
    <location>
        <begin position="288"/>
        <end position="298"/>
    </location>
</feature>
<name>A0A9P1I6N1_9PELO</name>
<feature type="compositionally biased region" description="Basic residues" evidence="1">
    <location>
        <begin position="2147"/>
        <end position="2162"/>
    </location>
</feature>
<comment type="caution">
    <text evidence="3">The sequence shown here is derived from an EMBL/GenBank/DDBJ whole genome shotgun (WGS) entry which is preliminary data.</text>
</comment>
<feature type="compositionally biased region" description="Basic and acidic residues" evidence="1">
    <location>
        <begin position="1699"/>
        <end position="1713"/>
    </location>
</feature>
<feature type="compositionally biased region" description="Basic and acidic residues" evidence="1">
    <location>
        <begin position="1750"/>
        <end position="1764"/>
    </location>
</feature>
<feature type="region of interest" description="Disordered" evidence="1">
    <location>
        <begin position="994"/>
        <end position="1021"/>
    </location>
</feature>
<feature type="compositionally biased region" description="Basic and acidic residues" evidence="1">
    <location>
        <begin position="2163"/>
        <end position="2191"/>
    </location>
</feature>
<feature type="compositionally biased region" description="Basic and acidic residues" evidence="1">
    <location>
        <begin position="2056"/>
        <end position="2078"/>
    </location>
</feature>
<sequence length="2244" mass="267108">MRGGILLFLVVFPATLAKLQWKCQLVEEEDPKLSKGPPKCRKRGFLDRKSVNPDENEPGFLVDSLRKKEIISRVGNNEQPEMPYRKYQRKSVANLNDLNRDPGFDHSSKDGDGTPRNRNGPLRPNTLLSADQIHKPIEIALQGDSMPDFDFGQPEETLQNDLPICPDCSKNFSNFNKYQLLKYYEECRFNLGDEDRFKLLRQLEDKVKPREPRILDFSCADIDINNLSDEDIEYCCENSDLSNLSEKQNRILEEVCLENNLKKCNLSNRQRKSLNPKDQRNYDRKCQVSPTQKPTNGTEELPTSGDHDCKSLKAIKNSLNDELWPKYLKCLHKKCTKDVEPTDIQGAKKYRENCVDPKTQLRLTLNCYKASKRVDSMSLEEYIRFENQCILGPVNPRRKVYLDECQEKPEIIDNFTPREFKNYRKNCLISVNCGDVIPQHLTRDQQINQYKEVCDVQSIDCRKDSELFEFRKACIIRPNPKKPVTFDCEKDAENLNLRDKKRFVKYCVNCQNYQEIDGLTKKEINVLTKKCGPQKSATPNPSSWEPDCSTDPSKLSIEQRQKYIDECVPRCVKFPKSRKCLSCEKVDVEELNQYELRLYNKKCIDYPACISRRSQIDEPMNLQILQKHCLEVEDNWVKKNDTIQVIKTPTGKKMCYDVDLEQLSDREFENYKRNCLRRSERLSCENVDYTRLSEEDFERYVSDCVENKKRNIELSHRFNLTCDMDPLSIDSKDLREIYNEECVQKNEKFSCENVQKSELKTEKELDVFEQLCEERPETKRRDVEDGELCKNRRKEDLTPRMRLRYEELCELPKKSSPNRQSFNICQALKNTQQLPQNLRNLYRSRCQIRCFDRNFHEMSPREIRIYQRKCLKIDIDNGPKKIWGNETLDIEKMPKKRSCYDRDVEFMTKSEYLEYLRICLKKNRGVSESCEEIGEDFENLNREEYEVFVRDCVEVEKKKINLEKEVKLRCDMDRRGLTDEQLIQLLNNCGSKPDRKSIKIQPEKHHNHPKTDEDEEENEKEEIIRDKLKKIIVREIKRTSPENSQNPPKHPKEPTEIVKLHKIKRDGGKVVKRIRLTHKKRHHELPVDSEEEENFEDFREVPRTRKMRVRKMRPTTTTTTVAPIPEYYYEEVDVPYIAQIIKNKPGKRIFRKRYIPRDEGRIEENIDEGYVPEEIRYDGYILISTYPIDVRKFEKDQEEEGDQRDQEKEREDWRKIILRKNRRKIQPTRWTIEDLENLVDKESPTRKSRYFETDENGNEIPVEIKRENNVTRVTNDINIRKKDGTLIGVIKKRASIEVLGPDGGPDLDRKSRHPQDEDIDRRLDGESERIARIVDENGNEIRRSRIEEEFEIDENGIRRPRRSRPDEEYEIGPDGKRRPKKPRTEVEYEIDENGIRRPRRSRPDAEEEYEIDENGVRRPRKSRPDEEYEIGPDGKRILKKPRTEIEYEIDENGVRRPRRFRPDEEFEVGPDGQRRPRRSKPQDEQEKPEIDEMGPDGVKRFRKSRPVEDQDKKPRTSRIEEEEFEIDENGVRRPRKPRFEVEYEIDENGVRRPRRNRPDDEYVIGPDGKRYRKSRPVEDQDKKHRTEEEYEIGPDGKRRIRKPRFEVEYEIDENGIRRIKKPRFEEEFEIDENGVRRPRKNRLEEEFEIGPDGIRRPRKSKPDQGFSISDGLLRIKRLESEDEDEYEIGPDGKRHRKSRPVEDQDKKPRTSRVEEEEFEIDENGVRRPRRSRPDEEYEIGPDGKRHRKSRPVEDQDKKPRTSRIEEEEFEIDENGIRRPRRFRPEEEFEVGPDGIRRPRKFRIEEEFEIDENGVRRPRRNRPDEEYEIGPDGKRYRKSRPVEDQDKNSQPEELESRKPRRFINVYMIDEKDGSRRLIEKIETEWTEEEYEEEIIGKLRKRFRVDPQHREQKVLVEQKVIEETEYEEIIEMLRKVRKTGVVRVIRRIKKVRPSQEEQGEEWQILKKTKKRTYRVVNGKRELVSETENIQNLDEEDQEGHTVFGAKKHFLTRGRAEEQNLENEDVKEQHRPMSFNNRGSRGDLQGDSPQISKTHKSGIKREYEIGPDGKKRLVRTRKFDPAQEVQEGGPVRRNRPRVFGLGGDEDGQKSSPRRKINRTRRRYETDENGVERLVETENFEPENENDKNLGGRRRNVIARSGKPRRKLGENGRGQQEKQENLEEPKKKVKDDEQFIKVPHHVDRKSRRRQNSNEPIRAGHGKPQKKKGQRKGPNDSFENDTELPQANI</sequence>
<feature type="region of interest" description="Disordered" evidence="1">
    <location>
        <begin position="1298"/>
        <end position="1596"/>
    </location>
</feature>
<feature type="region of interest" description="Disordered" evidence="1">
    <location>
        <begin position="96"/>
        <end position="128"/>
    </location>
</feature>
<feature type="compositionally biased region" description="Basic and acidic residues" evidence="1">
    <location>
        <begin position="2013"/>
        <end position="2028"/>
    </location>
</feature>
<feature type="compositionally biased region" description="Basic and acidic residues" evidence="1">
    <location>
        <begin position="98"/>
        <end position="115"/>
    </location>
</feature>
<feature type="compositionally biased region" description="Basic and acidic residues" evidence="1">
    <location>
        <begin position="1839"/>
        <end position="1856"/>
    </location>
</feature>
<keyword evidence="2" id="KW-0732">Signal</keyword>
<feature type="compositionally biased region" description="Basic and acidic residues" evidence="1">
    <location>
        <begin position="275"/>
        <end position="286"/>
    </location>
</feature>
<protein>
    <submittedName>
        <fullName evidence="3">Uncharacterized protein</fullName>
    </submittedName>
</protein>
<gene>
    <name evidence="3" type="ORF">CAMP_LOCUS1914</name>
</gene>
<feature type="region of interest" description="Disordered" evidence="1">
    <location>
        <begin position="1629"/>
        <end position="1857"/>
    </location>
</feature>
<dbReference type="EMBL" id="CANHGI010000001">
    <property type="protein sequence ID" value="CAI5439277.1"/>
    <property type="molecule type" value="Genomic_DNA"/>
</dbReference>
<keyword evidence="4" id="KW-1185">Reference proteome</keyword>
<feature type="region of interest" description="Disordered" evidence="1">
    <location>
        <begin position="30"/>
        <end position="59"/>
    </location>
</feature>
<feature type="region of interest" description="Disordered" evidence="1">
    <location>
        <begin position="2013"/>
        <end position="2244"/>
    </location>
</feature>
<proteinExistence type="predicted"/>
<feature type="compositionally biased region" description="Basic and acidic residues" evidence="1">
    <location>
        <begin position="1575"/>
        <end position="1587"/>
    </location>
</feature>
<accession>A0A9P1I6N1</accession>
<feature type="compositionally biased region" description="Basic and acidic residues" evidence="1">
    <location>
        <begin position="1505"/>
        <end position="1519"/>
    </location>
</feature>
<organism evidence="3 4">
    <name type="scientific">Caenorhabditis angaria</name>
    <dbReference type="NCBI Taxonomy" id="860376"/>
    <lineage>
        <taxon>Eukaryota</taxon>
        <taxon>Metazoa</taxon>
        <taxon>Ecdysozoa</taxon>
        <taxon>Nematoda</taxon>
        <taxon>Chromadorea</taxon>
        <taxon>Rhabditida</taxon>
        <taxon>Rhabditina</taxon>
        <taxon>Rhabditomorpha</taxon>
        <taxon>Rhabditoidea</taxon>
        <taxon>Rhabditidae</taxon>
        <taxon>Peloderinae</taxon>
        <taxon>Caenorhabditis</taxon>
    </lineage>
</organism>
<dbReference type="OrthoDB" id="5809853at2759"/>
<feature type="compositionally biased region" description="Basic and acidic residues" evidence="1">
    <location>
        <begin position="1306"/>
        <end position="1347"/>
    </location>
</feature>
<feature type="compositionally biased region" description="Basic residues" evidence="1">
    <location>
        <begin position="2215"/>
        <end position="2226"/>
    </location>
</feature>